<dbReference type="Proteomes" id="UP000240461">
    <property type="component" value="Segment"/>
</dbReference>
<evidence type="ECO:0000313" key="1">
    <source>
        <dbReference type="EMBL" id="AKI79778.1"/>
    </source>
</evidence>
<reference evidence="1 2" key="1">
    <citation type="submission" date="2014-10" db="EMBL/GenBank/DDBJ databases">
        <title>Pan-genome analysis of Brazilian lineage A amoebal mimiviruses.</title>
        <authorList>
            <person name="Assis F.L."/>
            <person name="Abrahao J.S."/>
            <person name="Kroon E.G."/>
            <person name="Dornas F.P."/>
            <person name="Andrade K.R."/>
            <person name="Borato P.V.M."/>
            <person name="Pilotto M.R."/>
            <person name="Benamar S."/>
            <person name="LaScola B."/>
            <person name="Colson P."/>
        </authorList>
    </citation>
    <scope>NUCLEOTIDE SEQUENCE [LARGE SCALE GENOMIC DNA]</scope>
    <source>
        <strain evidence="1 2">Kroon</strain>
    </source>
</reference>
<dbReference type="EMBL" id="KM982402">
    <property type="protein sequence ID" value="AKI79778.1"/>
    <property type="molecule type" value="Genomic_DNA"/>
</dbReference>
<organism evidence="1 2">
    <name type="scientific">Acanthamoeba polyphaga mimivirus Kroon</name>
    <dbReference type="NCBI Taxonomy" id="3069720"/>
    <lineage>
        <taxon>Viruses</taxon>
        <taxon>Varidnaviria</taxon>
        <taxon>Bamfordvirae</taxon>
        <taxon>Nucleocytoviricota</taxon>
        <taxon>Megaviricetes</taxon>
        <taxon>Imitervirales</taxon>
        <taxon>Mimiviridae</taxon>
        <taxon>Megamimivirinae</taxon>
        <taxon>Mimivirus</taxon>
        <taxon>Mimivirus lagoaense</taxon>
    </lineage>
</organism>
<proteinExistence type="predicted"/>
<evidence type="ECO:0000313" key="2">
    <source>
        <dbReference type="Proteomes" id="UP000240461"/>
    </source>
</evidence>
<name>A0A0G2Y223_9VIRU</name>
<accession>A0A0G2Y223</accession>
<protein>
    <submittedName>
        <fullName evidence="1">Uncharacterized protein</fullName>
    </submittedName>
</protein>
<keyword evidence="2" id="KW-1185">Reference proteome</keyword>
<sequence length="426" mass="50597">MTDLNFTGFSDFERKLKFFVKKNNAYQQFKTCKLNCLKEMINQFDFEKHNDVDQLSYLMWRTPKDFEKLLNDGFLLDKIGLDLIANKITKRVPELNIIGFSGFTPIGGFTASINDSLSYYNCIKFIGQFTNNQEVYDKCLQILEILPSKLKGPIKNPQILMNLMNYNNYVDTSNNKYKKMIEKKRFDKYYDFYHSIYCPDPCHNSNYDRYNKDIIRTAHNIAIQTNNTIDYVFLLTLVIKTYYYMIKNTNDLHFVKKFIPESSIIIISDIICDIDKQVYCENNQEITQKIQSRINKKINERLRFISKNDDEIWNIFINAFVYVSDEKYDIEIMRRDLLLEVYKRQLVDIDSKLSHNLMRNAVNSGRLWIVKFLIASGCSTKNLPEYGQWDWDLESLQLKDILERKLTNRSGFPKNVYDYLIEGNYI</sequence>
<dbReference type="KEGG" id="vg:80513576"/>